<name>A0A1G6CAT2_9GAMM</name>
<gene>
    <name evidence="3" type="ORF">SAMN02927930_01172</name>
</gene>
<evidence type="ECO:0000259" key="2">
    <source>
        <dbReference type="PROSITE" id="PS51015"/>
    </source>
</evidence>
<dbReference type="Pfam" id="PF08338">
    <property type="entry name" value="DUF1731"/>
    <property type="match status" value="1"/>
</dbReference>
<accession>A0A1G6CAT2</accession>
<dbReference type="Gene3D" id="3.40.50.720">
    <property type="entry name" value="NAD(P)-binding Rossmann-like Domain"/>
    <property type="match status" value="1"/>
</dbReference>
<dbReference type="InterPro" id="IPR013549">
    <property type="entry name" value="DUF1731"/>
</dbReference>
<keyword evidence="4" id="KW-1185">Reference proteome</keyword>
<dbReference type="InterPro" id="IPR036291">
    <property type="entry name" value="NAD(P)-bd_dom_sf"/>
</dbReference>
<dbReference type="InterPro" id="IPR003105">
    <property type="entry name" value="SRA_YDG"/>
</dbReference>
<evidence type="ECO:0000313" key="3">
    <source>
        <dbReference type="EMBL" id="SDB29970.1"/>
    </source>
</evidence>
<organism evidence="3 4">
    <name type="scientific">Pseudidiomarina indica</name>
    <dbReference type="NCBI Taxonomy" id="1159017"/>
    <lineage>
        <taxon>Bacteria</taxon>
        <taxon>Pseudomonadati</taxon>
        <taxon>Pseudomonadota</taxon>
        <taxon>Gammaproteobacteria</taxon>
        <taxon>Alteromonadales</taxon>
        <taxon>Idiomarinaceae</taxon>
        <taxon>Pseudidiomarina</taxon>
    </lineage>
</organism>
<evidence type="ECO:0000313" key="4">
    <source>
        <dbReference type="Proteomes" id="UP000199626"/>
    </source>
</evidence>
<dbReference type="NCBIfam" id="TIGR01777">
    <property type="entry name" value="yfcH"/>
    <property type="match status" value="1"/>
</dbReference>
<dbReference type="PANTHER" id="PTHR11092">
    <property type="entry name" value="SUGAR NUCLEOTIDE EPIMERASE RELATED"/>
    <property type="match status" value="1"/>
</dbReference>
<dbReference type="OrthoDB" id="9801773at2"/>
<proteinExistence type="inferred from homology"/>
<feature type="domain" description="YDG" evidence="2">
    <location>
        <begin position="1"/>
        <end position="92"/>
    </location>
</feature>
<evidence type="ECO:0000256" key="1">
    <source>
        <dbReference type="ARBA" id="ARBA00009353"/>
    </source>
</evidence>
<dbReference type="RefSeq" id="WP_092592697.1">
    <property type="nucleotide sequence ID" value="NZ_FMXN01000005.1"/>
</dbReference>
<dbReference type="EMBL" id="FMXN01000005">
    <property type="protein sequence ID" value="SDB29970.1"/>
    <property type="molecule type" value="Genomic_DNA"/>
</dbReference>
<dbReference type="PROSITE" id="PS51015">
    <property type="entry name" value="YDG"/>
    <property type="match status" value="1"/>
</dbReference>
<dbReference type="AlphaFoldDB" id="A0A1G6CAT2"/>
<dbReference type="InterPro" id="IPR001509">
    <property type="entry name" value="Epimerase_deHydtase"/>
</dbReference>
<comment type="similarity">
    <text evidence="1">Belongs to the NAD(P)-dependent epimerase/dehydratase family. SDR39U1 subfamily.</text>
</comment>
<dbReference type="STRING" id="1159017.SAMN02927930_01172"/>
<dbReference type="PANTHER" id="PTHR11092:SF0">
    <property type="entry name" value="EPIMERASE FAMILY PROTEIN SDR39U1"/>
    <property type="match status" value="1"/>
</dbReference>
<dbReference type="Proteomes" id="UP000199626">
    <property type="component" value="Unassembled WGS sequence"/>
</dbReference>
<dbReference type="Pfam" id="PF01370">
    <property type="entry name" value="Epimerase"/>
    <property type="match status" value="1"/>
</dbReference>
<dbReference type="InterPro" id="IPR010099">
    <property type="entry name" value="SDR39U1"/>
</dbReference>
<dbReference type="SUPFAM" id="SSF51735">
    <property type="entry name" value="NAD(P)-binding Rossmann-fold domains"/>
    <property type="match status" value="1"/>
</dbReference>
<reference evidence="3" key="1">
    <citation type="submission" date="2016-10" db="EMBL/GenBank/DDBJ databases">
        <authorList>
            <person name="de Groot N.N."/>
        </authorList>
    </citation>
    <scope>NUCLEOTIDE SEQUENCE [LARGE SCALE GENOMIC DNA]</scope>
    <source>
        <strain evidence="3">CGMCC 1.10824</strain>
    </source>
</reference>
<protein>
    <recommendedName>
        <fullName evidence="2">YDG domain-containing protein</fullName>
    </recommendedName>
</protein>
<sequence>MKVLVTGGTGLIGSALIPRLLADYQVTVTSRAPQRALEQFGPAVQVVRGIEELGDFSVYDAVINLQGEGIAQRRWSARRKQQLEQSRWQVTRELTERIRLAANPPQVFISGSAIGYYGAQGATPVTEQTEVRQPDDFAHRLCVEWERLAVAAQSAETRVCLLRTGVVLAPRGGALEKMLPPYLLGLGGPIGSGTQGFSWIHVDDMVEVILFLLRQQECQGIFNATAPQPVEQREFSKTLAKVLRKSHFMRIPSWAMKLMLGELSNMVLTGQFVLPENLQKAGYQFKFESLEAALRDCLLPVSSPAQTD</sequence>